<dbReference type="PIRSF" id="PIRSF006060">
    <property type="entry name" value="AA_transporter"/>
    <property type="match status" value="1"/>
</dbReference>
<evidence type="ECO:0000256" key="5">
    <source>
        <dbReference type="SAM" id="Phobius"/>
    </source>
</evidence>
<dbReference type="PANTHER" id="PTHR11785:SF512">
    <property type="entry name" value="SOBREMESA, ISOFORM B"/>
    <property type="match status" value="1"/>
</dbReference>
<evidence type="ECO:0000256" key="2">
    <source>
        <dbReference type="ARBA" id="ARBA00022692"/>
    </source>
</evidence>
<dbReference type="PANTHER" id="PTHR11785">
    <property type="entry name" value="AMINO ACID TRANSPORTER"/>
    <property type="match status" value="1"/>
</dbReference>
<dbReference type="Gene3D" id="1.20.1740.10">
    <property type="entry name" value="Amino acid/polyamine transporter I"/>
    <property type="match status" value="1"/>
</dbReference>
<dbReference type="Pfam" id="PF13520">
    <property type="entry name" value="AA_permease_2"/>
    <property type="match status" value="1"/>
</dbReference>
<feature type="transmembrane region" description="Helical" evidence="5">
    <location>
        <begin position="409"/>
        <end position="430"/>
    </location>
</feature>
<proteinExistence type="evidence at transcript level"/>
<gene>
    <name evidence="6" type="primary">Slc7a11</name>
</gene>
<comment type="subcellular location">
    <subcellularLocation>
        <location evidence="1">Membrane</location>
        <topology evidence="1">Multi-pass membrane protein</topology>
    </subcellularLocation>
</comment>
<sequence>MAAETSCEVETVLGKRRKFQLKKTIGLWRGISVLCGVIIGSGIFITPGGILRASNGSVGLSLIVWMCGGIIGSLSALGYCELSTTIGESGGNFTFYSLTYGPSIGFLLVWMNAIAPFGDAVKIISLARYTLESFTGGCSPPNSAITLTAVVFLCSFLYSNCLSTKGTLKIEIVCTCAKFLAMATIAVTGVVMLVRQNPVGINNFKTAFDPKPFETMDWGNFAAVFYQVVWPYSGWNSVSYLVEEIRDPSKIVPLATIGTLVLVTISYLLVNIGLFGVLTVEEIMESKAVAGLFASRVFGSVSWLVPLLVCVCIIGSYNASVLVYGRPPFAAARRNCLPRIFSMAHIHRYTPCPAYIWNAVGTLVLVGIADFDTLLESVGFIEWLITGLNAGSVLILRKKFPDVERPYKAPTFAPILVILFSIFFMVSPIITKPKVSYLYSLVYIVSGFIAYFAVIRPKRNYAFADKFTLFCQKLFQVAPTDFEPKLAKPDN</sequence>
<dbReference type="InterPro" id="IPR002293">
    <property type="entry name" value="AA/rel_permease1"/>
</dbReference>
<feature type="transmembrane region" description="Helical" evidence="5">
    <location>
        <begin position="62"/>
        <end position="82"/>
    </location>
</feature>
<dbReference type="GO" id="GO:0016020">
    <property type="term" value="C:membrane"/>
    <property type="evidence" value="ECO:0007669"/>
    <property type="project" value="UniProtKB-SubCell"/>
</dbReference>
<dbReference type="GO" id="GO:0015179">
    <property type="term" value="F:L-amino acid transmembrane transporter activity"/>
    <property type="evidence" value="ECO:0007669"/>
    <property type="project" value="TreeGrafter"/>
</dbReference>
<feature type="transmembrane region" description="Helical" evidence="5">
    <location>
        <begin position="436"/>
        <end position="454"/>
    </location>
</feature>
<dbReference type="EMBL" id="LR790465">
    <property type="protein sequence ID" value="CAB3266327.1"/>
    <property type="molecule type" value="mRNA"/>
</dbReference>
<feature type="transmembrane region" description="Helical" evidence="5">
    <location>
        <begin position="172"/>
        <end position="194"/>
    </location>
</feature>
<feature type="transmembrane region" description="Helical" evidence="5">
    <location>
        <begin position="300"/>
        <end position="325"/>
    </location>
</feature>
<feature type="transmembrane region" description="Helical" evidence="5">
    <location>
        <begin position="346"/>
        <end position="368"/>
    </location>
</feature>
<dbReference type="InterPro" id="IPR050598">
    <property type="entry name" value="AminoAcid_Transporter"/>
</dbReference>
<keyword evidence="4 5" id="KW-0472">Membrane</keyword>
<evidence type="ECO:0000256" key="3">
    <source>
        <dbReference type="ARBA" id="ARBA00022989"/>
    </source>
</evidence>
<keyword evidence="3 5" id="KW-1133">Transmembrane helix</keyword>
<dbReference type="AlphaFoldDB" id="A0A6F9DSA1"/>
<evidence type="ECO:0000313" key="6">
    <source>
        <dbReference type="EMBL" id="CAB3266327.1"/>
    </source>
</evidence>
<evidence type="ECO:0000256" key="1">
    <source>
        <dbReference type="ARBA" id="ARBA00004141"/>
    </source>
</evidence>
<reference evidence="6" key="1">
    <citation type="submission" date="2020-04" db="EMBL/GenBank/DDBJ databases">
        <authorList>
            <person name="Neveu A P."/>
        </authorList>
    </citation>
    <scope>NUCLEOTIDE SEQUENCE</scope>
    <source>
        <tissue evidence="6">Whole embryo</tissue>
    </source>
</reference>
<feature type="transmembrane region" description="Helical" evidence="5">
    <location>
        <begin position="94"/>
        <end position="115"/>
    </location>
</feature>
<organism evidence="6">
    <name type="scientific">Phallusia mammillata</name>
    <dbReference type="NCBI Taxonomy" id="59560"/>
    <lineage>
        <taxon>Eukaryota</taxon>
        <taxon>Metazoa</taxon>
        <taxon>Chordata</taxon>
        <taxon>Tunicata</taxon>
        <taxon>Ascidiacea</taxon>
        <taxon>Phlebobranchia</taxon>
        <taxon>Ascidiidae</taxon>
        <taxon>Phallusia</taxon>
    </lineage>
</organism>
<feature type="transmembrane region" description="Helical" evidence="5">
    <location>
        <begin position="143"/>
        <end position="160"/>
    </location>
</feature>
<name>A0A6F9DSA1_9ASCI</name>
<feature type="transmembrane region" description="Helical" evidence="5">
    <location>
        <begin position="221"/>
        <end position="242"/>
    </location>
</feature>
<feature type="transmembrane region" description="Helical" evidence="5">
    <location>
        <begin position="380"/>
        <end position="397"/>
    </location>
</feature>
<keyword evidence="2 5" id="KW-0812">Transmembrane</keyword>
<accession>A0A6F9DSA1</accession>
<protein>
    <submittedName>
        <fullName evidence="6">Cystine/glutamate transporter-like</fullName>
    </submittedName>
</protein>
<evidence type="ECO:0000256" key="4">
    <source>
        <dbReference type="ARBA" id="ARBA00023136"/>
    </source>
</evidence>
<feature type="transmembrane region" description="Helical" evidence="5">
    <location>
        <begin position="26"/>
        <end position="50"/>
    </location>
</feature>
<feature type="transmembrane region" description="Helical" evidence="5">
    <location>
        <begin position="254"/>
        <end position="280"/>
    </location>
</feature>